<dbReference type="EMBL" id="ASPP01036675">
    <property type="protein sequence ID" value="ETO02111.1"/>
    <property type="molecule type" value="Genomic_DNA"/>
</dbReference>
<dbReference type="AlphaFoldDB" id="X6LL60"/>
<sequence>MAIIAVSSVLDVKRQVLSDDQVQVLATLLCNVYYKYFAKKSSSNDVDVAMEDIQTKVVKQVFEPMKLEQLKEILFGALFKIGTANALLLSDTYVAVLWDRFQHGKSEDMLLQFMEAVVPVAVTDKQIFNIVLKHISIPLYQTMDSRGLQMLIGLCDTLCDNKKCAGYMSDETSQLWLDTWLFKSLQTIQKNEHDSKMESIVWTKNLRLAYVISRIIALTQDGMVTKIATQLLEKQDMFVKSFRQRTLFLAVVASLSPSVVKFFLERSKIELHWIETMQKQILSDDDSNKECTDVSMQCLAAIVNKSDTKTVINPLVNDYLIPTLKKMAESEWHSYKDLKYIIWLVKGLAMRCHDNCMVQICQYLCQLLRQDTEKFHTGQM</sequence>
<proteinExistence type="predicted"/>
<evidence type="ECO:0000313" key="2">
    <source>
        <dbReference type="Proteomes" id="UP000023152"/>
    </source>
</evidence>
<accession>X6LL60</accession>
<keyword evidence="2" id="KW-1185">Reference proteome</keyword>
<comment type="caution">
    <text evidence="1">The sequence shown here is derived from an EMBL/GenBank/DDBJ whole genome shotgun (WGS) entry which is preliminary data.</text>
</comment>
<organism evidence="1 2">
    <name type="scientific">Reticulomyxa filosa</name>
    <dbReference type="NCBI Taxonomy" id="46433"/>
    <lineage>
        <taxon>Eukaryota</taxon>
        <taxon>Sar</taxon>
        <taxon>Rhizaria</taxon>
        <taxon>Retaria</taxon>
        <taxon>Foraminifera</taxon>
        <taxon>Monothalamids</taxon>
        <taxon>Reticulomyxidae</taxon>
        <taxon>Reticulomyxa</taxon>
    </lineage>
</organism>
<name>X6LL60_RETFI</name>
<evidence type="ECO:0000313" key="1">
    <source>
        <dbReference type="EMBL" id="ETO02111.1"/>
    </source>
</evidence>
<reference evidence="1 2" key="1">
    <citation type="journal article" date="2013" name="Curr. Biol.">
        <title>The Genome of the Foraminiferan Reticulomyxa filosa.</title>
        <authorList>
            <person name="Glockner G."/>
            <person name="Hulsmann N."/>
            <person name="Schleicher M."/>
            <person name="Noegel A.A."/>
            <person name="Eichinger L."/>
            <person name="Gallinger C."/>
            <person name="Pawlowski J."/>
            <person name="Sierra R."/>
            <person name="Euteneuer U."/>
            <person name="Pillet L."/>
            <person name="Moustafa A."/>
            <person name="Platzer M."/>
            <person name="Groth M."/>
            <person name="Szafranski K."/>
            <person name="Schliwa M."/>
        </authorList>
    </citation>
    <scope>NUCLEOTIDE SEQUENCE [LARGE SCALE GENOMIC DNA]</scope>
</reference>
<protein>
    <submittedName>
        <fullName evidence="1">Uncharacterized protein</fullName>
    </submittedName>
</protein>
<dbReference type="Proteomes" id="UP000023152">
    <property type="component" value="Unassembled WGS sequence"/>
</dbReference>
<gene>
    <name evidence="1" type="ORF">RFI_35327</name>
</gene>